<dbReference type="CDD" id="cd23703">
    <property type="entry name" value="mS26_PET12"/>
    <property type="match status" value="1"/>
</dbReference>
<feature type="compositionally biased region" description="Basic and acidic residues" evidence="1">
    <location>
        <begin position="274"/>
        <end position="283"/>
    </location>
</feature>
<evidence type="ECO:0000313" key="3">
    <source>
        <dbReference type="Proteomes" id="UP000076837"/>
    </source>
</evidence>
<gene>
    <name evidence="2" type="ORF">ST47_g5460</name>
</gene>
<evidence type="ECO:0000313" key="2">
    <source>
        <dbReference type="EMBL" id="KZM23396.1"/>
    </source>
</evidence>
<dbReference type="InterPro" id="IPR058940">
    <property type="entry name" value="mS26_fungi"/>
</dbReference>
<comment type="caution">
    <text evidence="2">The sequence shown here is derived from an EMBL/GenBank/DDBJ whole genome shotgun (WGS) entry which is preliminary data.</text>
</comment>
<organism evidence="2 3">
    <name type="scientific">Didymella rabiei</name>
    <name type="common">Chickpea ascochyta blight fungus</name>
    <name type="synonym">Mycosphaerella rabiei</name>
    <dbReference type="NCBI Taxonomy" id="5454"/>
    <lineage>
        <taxon>Eukaryota</taxon>
        <taxon>Fungi</taxon>
        <taxon>Dikarya</taxon>
        <taxon>Ascomycota</taxon>
        <taxon>Pezizomycotina</taxon>
        <taxon>Dothideomycetes</taxon>
        <taxon>Pleosporomycetidae</taxon>
        <taxon>Pleosporales</taxon>
        <taxon>Pleosporineae</taxon>
        <taxon>Didymellaceae</taxon>
        <taxon>Ascochyta</taxon>
    </lineage>
</organism>
<sequence>MPPRISARAAWASPPPASCLHAHAHVRPFSATRPALALGPQSPNYIEVPQPAQPTFPLDPDLKGHLPIPRDIFQTRNQHPKHSDAFLRKSTKDAKHPKAPGPFSRDADLRLYKQRLADARKLALKEGVQELHARKLASDAQHLHRIQKSGELRTALAMAPRRRVDVLTDTSVSKGVRDFLADALPAANKNRDARTRAYERRLAAQQAVREARLHDLYTNARHFIVSEEQLDDAIEKTFGTEDSPIGWDVRGNMGPRAEGKEGLSPWHGPMPEGVGDRMNKLRGGEGVGLAKERVKKLAEVLTGGKM</sequence>
<evidence type="ECO:0000256" key="1">
    <source>
        <dbReference type="SAM" id="MobiDB-lite"/>
    </source>
</evidence>
<dbReference type="EMBL" id="JYNV01000196">
    <property type="protein sequence ID" value="KZM23396.1"/>
    <property type="molecule type" value="Genomic_DNA"/>
</dbReference>
<reference evidence="2 3" key="1">
    <citation type="journal article" date="2016" name="Sci. Rep.">
        <title>Draft genome sequencing and secretome analysis of fungal phytopathogen Ascochyta rabiei provides insight into the necrotrophic effector repertoire.</title>
        <authorList>
            <person name="Verma S."/>
            <person name="Gazara R.K."/>
            <person name="Nizam S."/>
            <person name="Parween S."/>
            <person name="Chattopadhyay D."/>
            <person name="Verma P.K."/>
        </authorList>
    </citation>
    <scope>NUCLEOTIDE SEQUENCE [LARGE SCALE GENOMIC DNA]</scope>
    <source>
        <strain evidence="2 3">ArDII</strain>
    </source>
</reference>
<keyword evidence="3" id="KW-1185">Reference proteome</keyword>
<dbReference type="AlphaFoldDB" id="A0A163DX26"/>
<protein>
    <submittedName>
        <fullName evidence="2">Uncharacterized protein</fullName>
    </submittedName>
</protein>
<accession>A0A163DX26</accession>
<dbReference type="STRING" id="5454.A0A163DX26"/>
<name>A0A163DX26_DIDRA</name>
<proteinExistence type="predicted"/>
<feature type="region of interest" description="Disordered" evidence="1">
    <location>
        <begin position="254"/>
        <end position="283"/>
    </location>
</feature>
<dbReference type="Proteomes" id="UP000076837">
    <property type="component" value="Unassembled WGS sequence"/>
</dbReference>